<dbReference type="AlphaFoldDB" id="A0A5C6DDL2"/>
<dbReference type="Proteomes" id="UP000319143">
    <property type="component" value="Unassembled WGS sequence"/>
</dbReference>
<organism evidence="2 3">
    <name type="scientific">Novipirellula artificiosorum</name>
    <dbReference type="NCBI Taxonomy" id="2528016"/>
    <lineage>
        <taxon>Bacteria</taxon>
        <taxon>Pseudomonadati</taxon>
        <taxon>Planctomycetota</taxon>
        <taxon>Planctomycetia</taxon>
        <taxon>Pirellulales</taxon>
        <taxon>Pirellulaceae</taxon>
        <taxon>Novipirellula</taxon>
    </lineage>
</organism>
<gene>
    <name evidence="2" type="ORF">Poly41_44320</name>
</gene>
<comment type="caution">
    <text evidence="2">The sequence shown here is derived from an EMBL/GenBank/DDBJ whole genome shotgun (WGS) entry which is preliminary data.</text>
</comment>
<reference evidence="2 3" key="1">
    <citation type="submission" date="2019-02" db="EMBL/GenBank/DDBJ databases">
        <title>Deep-cultivation of Planctomycetes and their phenomic and genomic characterization uncovers novel biology.</title>
        <authorList>
            <person name="Wiegand S."/>
            <person name="Jogler M."/>
            <person name="Boedeker C."/>
            <person name="Pinto D."/>
            <person name="Vollmers J."/>
            <person name="Rivas-Marin E."/>
            <person name="Kohn T."/>
            <person name="Peeters S.H."/>
            <person name="Heuer A."/>
            <person name="Rast P."/>
            <person name="Oberbeckmann S."/>
            <person name="Bunk B."/>
            <person name="Jeske O."/>
            <person name="Meyerdierks A."/>
            <person name="Storesund J.E."/>
            <person name="Kallscheuer N."/>
            <person name="Luecker S."/>
            <person name="Lage O.M."/>
            <person name="Pohl T."/>
            <person name="Merkel B.J."/>
            <person name="Hornburger P."/>
            <person name="Mueller R.-W."/>
            <person name="Bruemmer F."/>
            <person name="Labrenz M."/>
            <person name="Spormann A.M."/>
            <person name="Op Den Camp H."/>
            <person name="Overmann J."/>
            <person name="Amann R."/>
            <person name="Jetten M.S.M."/>
            <person name="Mascher T."/>
            <person name="Medema M.H."/>
            <person name="Devos D.P."/>
            <person name="Kaster A.-K."/>
            <person name="Ovreas L."/>
            <person name="Rohde M."/>
            <person name="Galperin M.Y."/>
            <person name="Jogler C."/>
        </authorList>
    </citation>
    <scope>NUCLEOTIDE SEQUENCE [LARGE SCALE GENOMIC DNA]</scope>
    <source>
        <strain evidence="2 3">Poly41</strain>
    </source>
</reference>
<dbReference type="EMBL" id="SJPV01000008">
    <property type="protein sequence ID" value="TWU34285.1"/>
    <property type="molecule type" value="Genomic_DNA"/>
</dbReference>
<accession>A0A5C6DDL2</accession>
<feature type="compositionally biased region" description="Basic and acidic residues" evidence="1">
    <location>
        <begin position="1"/>
        <end position="19"/>
    </location>
</feature>
<feature type="region of interest" description="Disordered" evidence="1">
    <location>
        <begin position="1"/>
        <end position="32"/>
    </location>
</feature>
<sequence>MDLDKNGIRSDAHDSHMKNALDGNFPSAKGTVRKRMAIESVQPTETHAGQTSRRFRFLGGFPLACWARSGKMNSLPQMVERESLGMAWTMPLSSTTTYTD</sequence>
<keyword evidence="3" id="KW-1185">Reference proteome</keyword>
<name>A0A5C6DDL2_9BACT</name>
<protein>
    <submittedName>
        <fullName evidence="2">Uncharacterized protein</fullName>
    </submittedName>
</protein>
<evidence type="ECO:0000313" key="3">
    <source>
        <dbReference type="Proteomes" id="UP000319143"/>
    </source>
</evidence>
<evidence type="ECO:0000256" key="1">
    <source>
        <dbReference type="SAM" id="MobiDB-lite"/>
    </source>
</evidence>
<proteinExistence type="predicted"/>
<evidence type="ECO:0000313" key="2">
    <source>
        <dbReference type="EMBL" id="TWU34285.1"/>
    </source>
</evidence>